<dbReference type="EMBL" id="KL142369">
    <property type="protein sequence ID" value="KDR83190.1"/>
    <property type="molecule type" value="Genomic_DNA"/>
</dbReference>
<keyword evidence="2" id="KW-1185">Reference proteome</keyword>
<protein>
    <submittedName>
        <fullName evidence="1">Uncharacterized protein</fullName>
    </submittedName>
</protein>
<proteinExistence type="predicted"/>
<accession>A0A067TIY5</accession>
<dbReference type="Proteomes" id="UP000027222">
    <property type="component" value="Unassembled WGS sequence"/>
</dbReference>
<dbReference type="HOGENOM" id="CLU_1015806_0_0_1"/>
<evidence type="ECO:0000313" key="1">
    <source>
        <dbReference type="EMBL" id="KDR83190.1"/>
    </source>
</evidence>
<dbReference type="Gene3D" id="1.20.1280.50">
    <property type="match status" value="1"/>
</dbReference>
<evidence type="ECO:0000313" key="2">
    <source>
        <dbReference type="Proteomes" id="UP000027222"/>
    </source>
</evidence>
<gene>
    <name evidence="1" type="ORF">GALMADRAFT_206817</name>
</gene>
<name>A0A067TIY5_GALM3</name>
<sequence length="274" mass="31383">MSSSGANLRFSGTAIDSFTALPGLNTTSPFSRLPNGLLWNIFQLNSDMEDDPLDCDPQLRAVSVTRFNSQVCRTWRSLILCASSLWGRLIDLNSFKFVQLERMNENSKFHLFADPSHAPRLRDFRSFFMPSNPRDRMVVQYTPTTLTVTTWLLLLEKMPCLESLSLLDPFLAEDYASRHKICLSILEAIALSGDLQKGFIFLEHIMQGPLCFLEWRTSPGATQSEFDQATEVNSKYYKDWFNNNFVESLEVSVNLINEWFTIARFSFPPPPGYF</sequence>
<reference evidence="2" key="1">
    <citation type="journal article" date="2014" name="Proc. Natl. Acad. Sci. U.S.A.">
        <title>Extensive sampling of basidiomycete genomes demonstrates inadequacy of the white-rot/brown-rot paradigm for wood decay fungi.</title>
        <authorList>
            <person name="Riley R."/>
            <person name="Salamov A.A."/>
            <person name="Brown D.W."/>
            <person name="Nagy L.G."/>
            <person name="Floudas D."/>
            <person name="Held B.W."/>
            <person name="Levasseur A."/>
            <person name="Lombard V."/>
            <person name="Morin E."/>
            <person name="Otillar R."/>
            <person name="Lindquist E.A."/>
            <person name="Sun H."/>
            <person name="LaButti K.M."/>
            <person name="Schmutz J."/>
            <person name="Jabbour D."/>
            <person name="Luo H."/>
            <person name="Baker S.E."/>
            <person name="Pisabarro A.G."/>
            <person name="Walton J.D."/>
            <person name="Blanchette R.A."/>
            <person name="Henrissat B."/>
            <person name="Martin F."/>
            <person name="Cullen D."/>
            <person name="Hibbett D.S."/>
            <person name="Grigoriev I.V."/>
        </authorList>
    </citation>
    <scope>NUCLEOTIDE SEQUENCE [LARGE SCALE GENOMIC DNA]</scope>
    <source>
        <strain evidence="2">CBS 339.88</strain>
    </source>
</reference>
<dbReference type="OrthoDB" id="2866122at2759"/>
<organism evidence="1 2">
    <name type="scientific">Galerina marginata (strain CBS 339.88)</name>
    <dbReference type="NCBI Taxonomy" id="685588"/>
    <lineage>
        <taxon>Eukaryota</taxon>
        <taxon>Fungi</taxon>
        <taxon>Dikarya</taxon>
        <taxon>Basidiomycota</taxon>
        <taxon>Agaricomycotina</taxon>
        <taxon>Agaricomycetes</taxon>
        <taxon>Agaricomycetidae</taxon>
        <taxon>Agaricales</taxon>
        <taxon>Agaricineae</taxon>
        <taxon>Strophariaceae</taxon>
        <taxon>Galerina</taxon>
    </lineage>
</organism>
<dbReference type="AlphaFoldDB" id="A0A067TIY5"/>